<evidence type="ECO:0000256" key="6">
    <source>
        <dbReference type="ARBA" id="ARBA00023136"/>
    </source>
</evidence>
<dbReference type="InterPro" id="IPR013655">
    <property type="entry name" value="PAS_fold_3"/>
</dbReference>
<evidence type="ECO:0000256" key="5">
    <source>
        <dbReference type="ARBA" id="ARBA00022989"/>
    </source>
</evidence>
<evidence type="ECO:0000256" key="2">
    <source>
        <dbReference type="ARBA" id="ARBA00012528"/>
    </source>
</evidence>
<keyword evidence="11" id="KW-0548">Nucleotidyltransferase</keyword>
<dbReference type="Pfam" id="PF05231">
    <property type="entry name" value="MASE1"/>
    <property type="match status" value="1"/>
</dbReference>
<accession>A0A9Q3S0Y6</accession>
<name>A0A9Q3S0Y6_9SPHN</name>
<dbReference type="CDD" id="cd01949">
    <property type="entry name" value="GGDEF"/>
    <property type="match status" value="1"/>
</dbReference>
<protein>
    <recommendedName>
        <fullName evidence="2">diguanylate cyclase</fullName>
        <ecNumber evidence="2">2.7.7.65</ecNumber>
    </recommendedName>
</protein>
<dbReference type="EC" id="2.7.7.65" evidence="2"/>
<dbReference type="FunFam" id="3.30.70.270:FF:000001">
    <property type="entry name" value="Diguanylate cyclase domain protein"/>
    <property type="match status" value="1"/>
</dbReference>
<dbReference type="InterPro" id="IPR000160">
    <property type="entry name" value="GGDEF_dom"/>
</dbReference>
<dbReference type="GO" id="GO:0052621">
    <property type="term" value="F:diguanylate cyclase activity"/>
    <property type="evidence" value="ECO:0007669"/>
    <property type="project" value="UniProtKB-EC"/>
</dbReference>
<feature type="domain" description="GGDEF" evidence="10">
    <location>
        <begin position="471"/>
        <end position="600"/>
    </location>
</feature>
<reference evidence="11" key="1">
    <citation type="submission" date="2021-06" db="EMBL/GenBank/DDBJ databases">
        <title>50 bacteria genomes isolated from Dapeng, Shenzhen, China.</title>
        <authorList>
            <person name="Zheng W."/>
            <person name="Yu S."/>
            <person name="Huang Y."/>
        </authorList>
    </citation>
    <scope>NUCLEOTIDE SEQUENCE</scope>
    <source>
        <strain evidence="11">DP4N28-2</strain>
    </source>
</reference>
<dbReference type="Gene3D" id="2.10.70.100">
    <property type="match status" value="1"/>
</dbReference>
<dbReference type="InterPro" id="IPR035965">
    <property type="entry name" value="PAS-like_dom_sf"/>
</dbReference>
<evidence type="ECO:0000259" key="9">
    <source>
        <dbReference type="PROSITE" id="PS50113"/>
    </source>
</evidence>
<dbReference type="SUPFAM" id="SSF55785">
    <property type="entry name" value="PYP-like sensor domain (PAS domain)"/>
    <property type="match status" value="1"/>
</dbReference>
<comment type="subcellular location">
    <subcellularLocation>
        <location evidence="1">Cell membrane</location>
        <topology evidence="1">Multi-pass membrane protein</topology>
    </subcellularLocation>
</comment>
<organism evidence="11 12">
    <name type="scientific">Qipengyuania aquimaris</name>
    <dbReference type="NCBI Taxonomy" id="255984"/>
    <lineage>
        <taxon>Bacteria</taxon>
        <taxon>Pseudomonadati</taxon>
        <taxon>Pseudomonadota</taxon>
        <taxon>Alphaproteobacteria</taxon>
        <taxon>Sphingomonadales</taxon>
        <taxon>Erythrobacteraceae</taxon>
        <taxon>Qipengyuania</taxon>
    </lineage>
</organism>
<dbReference type="InterPro" id="IPR007895">
    <property type="entry name" value="MASE1"/>
</dbReference>
<keyword evidence="3" id="KW-1003">Cell membrane</keyword>
<feature type="domain" description="PAC" evidence="9">
    <location>
        <begin position="373"/>
        <end position="425"/>
    </location>
</feature>
<evidence type="ECO:0000313" key="12">
    <source>
        <dbReference type="Proteomes" id="UP000824927"/>
    </source>
</evidence>
<sequence>MGVIHQVNGSRGPAYFGLPMLYGIAWLVCAFVALDLTQGADGIAAVWPSSGIFVAALLHFGPRRRAMTAGWIAAASMAANLWAGSGFFATVGYTIANLLEGYLVFALMGGRARTNMMLSKPWNMARFGAAAIFAGSFSALMAGVLSGNLTLAFLSSWMSTVTLGMLIVTPVILFVAQDPQGHRNLVSLRALWTVMVVAILSIAAFGQADIPLLFLPVMAMAIATATLGLSGAAAALVIIATLGSLLTAAGTGPVSRFFPVTETQVLFFQLYLVALLISSMPLAFLLAQRGRDLAEIAETARLLETAERTAKVGHWRFSPLDNSARWSREALRICGYDEDAQPNLEDWFDLHHEDDRARVRSFIVEATSHALPFAFEARIRRTSGEIVHIDCRGEAEADAKGRVVALFGTIMDVSERAETMRQLEAARARAEREAAEVRNLAETDPLTGMPNRRCILANLAEAMDASEITGEPLSVAMIDIDHFKRVNDEFGHGVGDKVIKQVADILCDEAKDSDTVGRIGGEEFLFVFPRRRAGDLCVRCEAIKERILAADWEEPVEITLSIGVAELATGWDERDLMRAADRALYEAKRAGRNQHSVHQS</sequence>
<evidence type="ECO:0000256" key="1">
    <source>
        <dbReference type="ARBA" id="ARBA00004651"/>
    </source>
</evidence>
<evidence type="ECO:0000259" key="10">
    <source>
        <dbReference type="PROSITE" id="PS50887"/>
    </source>
</evidence>
<dbReference type="SUPFAM" id="SSF55073">
    <property type="entry name" value="Nucleotide cyclase"/>
    <property type="match status" value="1"/>
</dbReference>
<dbReference type="SMART" id="SM00086">
    <property type="entry name" value="PAC"/>
    <property type="match status" value="1"/>
</dbReference>
<dbReference type="PROSITE" id="PS50887">
    <property type="entry name" value="GGDEF"/>
    <property type="match status" value="1"/>
</dbReference>
<keyword evidence="7" id="KW-0175">Coiled coil</keyword>
<keyword evidence="4 8" id="KW-0812">Transmembrane</keyword>
<dbReference type="InterPro" id="IPR000014">
    <property type="entry name" value="PAS"/>
</dbReference>
<proteinExistence type="predicted"/>
<feature type="transmembrane region" description="Helical" evidence="8">
    <location>
        <begin position="188"/>
        <end position="206"/>
    </location>
</feature>
<dbReference type="Gene3D" id="3.30.450.20">
    <property type="entry name" value="PAS domain"/>
    <property type="match status" value="1"/>
</dbReference>
<evidence type="ECO:0000256" key="7">
    <source>
        <dbReference type="SAM" id="Coils"/>
    </source>
</evidence>
<dbReference type="Gene3D" id="3.30.70.270">
    <property type="match status" value="1"/>
</dbReference>
<evidence type="ECO:0000256" key="3">
    <source>
        <dbReference type="ARBA" id="ARBA00022475"/>
    </source>
</evidence>
<feature type="transmembrane region" description="Helical" evidence="8">
    <location>
        <begin position="124"/>
        <end position="145"/>
    </location>
</feature>
<dbReference type="PROSITE" id="PS50113">
    <property type="entry name" value="PAC"/>
    <property type="match status" value="1"/>
</dbReference>
<dbReference type="Proteomes" id="UP000824927">
    <property type="component" value="Unassembled WGS sequence"/>
</dbReference>
<feature type="transmembrane region" description="Helical" evidence="8">
    <location>
        <begin position="157"/>
        <end position="176"/>
    </location>
</feature>
<dbReference type="CDD" id="cd00130">
    <property type="entry name" value="PAS"/>
    <property type="match status" value="1"/>
</dbReference>
<evidence type="ECO:0000313" key="11">
    <source>
        <dbReference type="EMBL" id="MBY6218219.1"/>
    </source>
</evidence>
<feature type="transmembrane region" description="Helical" evidence="8">
    <location>
        <begin position="40"/>
        <end position="58"/>
    </location>
</feature>
<keyword evidence="5 8" id="KW-1133">Transmembrane helix</keyword>
<dbReference type="NCBIfam" id="TIGR00229">
    <property type="entry name" value="sensory_box"/>
    <property type="match status" value="1"/>
</dbReference>
<dbReference type="GO" id="GO:0005886">
    <property type="term" value="C:plasma membrane"/>
    <property type="evidence" value="ECO:0007669"/>
    <property type="project" value="UniProtKB-SubCell"/>
</dbReference>
<feature type="transmembrane region" description="Helical" evidence="8">
    <location>
        <begin position="12"/>
        <end position="34"/>
    </location>
</feature>
<dbReference type="PANTHER" id="PTHR45138">
    <property type="entry name" value="REGULATORY COMPONENTS OF SENSORY TRANSDUCTION SYSTEM"/>
    <property type="match status" value="1"/>
</dbReference>
<keyword evidence="11" id="KW-0808">Transferase</keyword>
<dbReference type="InterPro" id="IPR029787">
    <property type="entry name" value="Nucleotide_cyclase"/>
</dbReference>
<dbReference type="RefSeq" id="WP_222405109.1">
    <property type="nucleotide sequence ID" value="NZ_JAHVKP010000001.1"/>
</dbReference>
<dbReference type="GO" id="GO:0043709">
    <property type="term" value="P:cell adhesion involved in single-species biofilm formation"/>
    <property type="evidence" value="ECO:0007669"/>
    <property type="project" value="TreeGrafter"/>
</dbReference>
<gene>
    <name evidence="11" type="ORF">KUV31_07685</name>
</gene>
<dbReference type="Pfam" id="PF00990">
    <property type="entry name" value="GGDEF"/>
    <property type="match status" value="1"/>
</dbReference>
<dbReference type="GO" id="GO:1902201">
    <property type="term" value="P:negative regulation of bacterial-type flagellum-dependent cell motility"/>
    <property type="evidence" value="ECO:0007669"/>
    <property type="project" value="TreeGrafter"/>
</dbReference>
<dbReference type="NCBIfam" id="TIGR00254">
    <property type="entry name" value="GGDEF"/>
    <property type="match status" value="1"/>
</dbReference>
<feature type="coiled-coil region" evidence="7">
    <location>
        <begin position="413"/>
        <end position="443"/>
    </location>
</feature>
<dbReference type="InterPro" id="IPR043128">
    <property type="entry name" value="Rev_trsase/Diguanyl_cyclase"/>
</dbReference>
<dbReference type="AlphaFoldDB" id="A0A9Q3S0Y6"/>
<evidence type="ECO:0000256" key="4">
    <source>
        <dbReference type="ARBA" id="ARBA00022692"/>
    </source>
</evidence>
<evidence type="ECO:0000256" key="8">
    <source>
        <dbReference type="SAM" id="Phobius"/>
    </source>
</evidence>
<dbReference type="InterPro" id="IPR050469">
    <property type="entry name" value="Diguanylate_Cyclase"/>
</dbReference>
<dbReference type="InterPro" id="IPR001610">
    <property type="entry name" value="PAC"/>
</dbReference>
<dbReference type="PANTHER" id="PTHR45138:SF24">
    <property type="entry name" value="DIGUANYLATE CYCLASE DGCC-RELATED"/>
    <property type="match status" value="1"/>
</dbReference>
<dbReference type="EMBL" id="JAHVKP010000001">
    <property type="protein sequence ID" value="MBY6218219.1"/>
    <property type="molecule type" value="Genomic_DNA"/>
</dbReference>
<comment type="caution">
    <text evidence="11">The sequence shown here is derived from an EMBL/GenBank/DDBJ whole genome shotgun (WGS) entry which is preliminary data.</text>
</comment>
<dbReference type="InterPro" id="IPR000700">
    <property type="entry name" value="PAS-assoc_C"/>
</dbReference>
<keyword evidence="6 8" id="KW-0472">Membrane</keyword>
<dbReference type="SMART" id="SM00267">
    <property type="entry name" value="GGDEF"/>
    <property type="match status" value="1"/>
</dbReference>
<dbReference type="Pfam" id="PF08447">
    <property type="entry name" value="PAS_3"/>
    <property type="match status" value="1"/>
</dbReference>
<feature type="transmembrane region" description="Helical" evidence="8">
    <location>
        <begin position="212"/>
        <end position="229"/>
    </location>
</feature>
<feature type="transmembrane region" description="Helical" evidence="8">
    <location>
        <begin position="236"/>
        <end position="254"/>
    </location>
</feature>
<feature type="transmembrane region" description="Helical" evidence="8">
    <location>
        <begin position="266"/>
        <end position="287"/>
    </location>
</feature>